<evidence type="ECO:0000256" key="1">
    <source>
        <dbReference type="ARBA" id="ARBA00004651"/>
    </source>
</evidence>
<dbReference type="SUPFAM" id="SSF90123">
    <property type="entry name" value="ABC transporter transmembrane region"/>
    <property type="match status" value="1"/>
</dbReference>
<gene>
    <name evidence="6" type="ORF">COY37_07825</name>
</gene>
<dbReference type="AlphaFoldDB" id="A0A2M7T6Y0"/>
<comment type="caution">
    <text evidence="6">The sequence shown here is derived from an EMBL/GenBank/DDBJ whole genome shotgun (WGS) entry which is preliminary data.</text>
</comment>
<organism evidence="6 7">
    <name type="scientific">Candidatus Aquicultor secundus</name>
    <dbReference type="NCBI Taxonomy" id="1973895"/>
    <lineage>
        <taxon>Bacteria</taxon>
        <taxon>Bacillati</taxon>
        <taxon>Actinomycetota</taxon>
        <taxon>Candidatus Aquicultoria</taxon>
        <taxon>Candidatus Aquicultorales</taxon>
        <taxon>Candidatus Aquicultoraceae</taxon>
        <taxon>Candidatus Aquicultor</taxon>
    </lineage>
</organism>
<evidence type="ECO:0000256" key="2">
    <source>
        <dbReference type="ARBA" id="ARBA00022692"/>
    </source>
</evidence>
<evidence type="ECO:0000256" key="5">
    <source>
        <dbReference type="SAM" id="Phobius"/>
    </source>
</evidence>
<name>A0A2M7T6Y0_9ACTN</name>
<protein>
    <submittedName>
        <fullName evidence="6">Uncharacterized protein</fullName>
    </submittedName>
</protein>
<evidence type="ECO:0000256" key="4">
    <source>
        <dbReference type="ARBA" id="ARBA00023136"/>
    </source>
</evidence>
<dbReference type="GO" id="GO:0005886">
    <property type="term" value="C:plasma membrane"/>
    <property type="evidence" value="ECO:0007669"/>
    <property type="project" value="UniProtKB-SubCell"/>
</dbReference>
<evidence type="ECO:0000313" key="6">
    <source>
        <dbReference type="EMBL" id="PIZ37054.1"/>
    </source>
</evidence>
<proteinExistence type="predicted"/>
<reference evidence="7" key="1">
    <citation type="submission" date="2017-09" db="EMBL/GenBank/DDBJ databases">
        <title>Depth-based differentiation of microbial function through sediment-hosted aquifers and enrichment of novel symbionts in the deep terrestrial subsurface.</title>
        <authorList>
            <person name="Probst A.J."/>
            <person name="Ladd B."/>
            <person name="Jarett J.K."/>
            <person name="Geller-Mcgrath D.E."/>
            <person name="Sieber C.M.K."/>
            <person name="Emerson J.B."/>
            <person name="Anantharaman K."/>
            <person name="Thomas B.C."/>
            <person name="Malmstrom R."/>
            <person name="Stieglmeier M."/>
            <person name="Klingl A."/>
            <person name="Woyke T."/>
            <person name="Ryan C.M."/>
            <person name="Banfield J.F."/>
        </authorList>
    </citation>
    <scope>NUCLEOTIDE SEQUENCE [LARGE SCALE GENOMIC DNA]</scope>
</reference>
<feature type="transmembrane region" description="Helical" evidence="5">
    <location>
        <begin position="74"/>
        <end position="97"/>
    </location>
</feature>
<keyword evidence="3 5" id="KW-1133">Transmembrane helix</keyword>
<dbReference type="GO" id="GO:0005524">
    <property type="term" value="F:ATP binding"/>
    <property type="evidence" value="ECO:0007669"/>
    <property type="project" value="InterPro"/>
</dbReference>
<dbReference type="InterPro" id="IPR036640">
    <property type="entry name" value="ABC1_TM_sf"/>
</dbReference>
<dbReference type="RefSeq" id="WP_286677803.1">
    <property type="nucleotide sequence ID" value="NZ_MNXI01000034.1"/>
</dbReference>
<keyword evidence="2 5" id="KW-0812">Transmembrane</keyword>
<dbReference type="EMBL" id="PFNG01000181">
    <property type="protein sequence ID" value="PIZ37054.1"/>
    <property type="molecule type" value="Genomic_DNA"/>
</dbReference>
<dbReference type="Proteomes" id="UP000230956">
    <property type="component" value="Unassembled WGS sequence"/>
</dbReference>
<keyword evidence="4 5" id="KW-0472">Membrane</keyword>
<accession>A0A2M7T6Y0</accession>
<sequence>MSDFNALFLTSMRILPTALLFFVAAEVLSSALSRLNYHCDVYRRLGSSVIFWVLATFFQLFFGIGNIFTISALIFLAASAVTWLVSIVYWLVSIVYWKVSKARRQKVSDESERLQD</sequence>
<comment type="subcellular location">
    <subcellularLocation>
        <location evidence="1">Cell membrane</location>
        <topology evidence="1">Multi-pass membrane protein</topology>
    </subcellularLocation>
</comment>
<evidence type="ECO:0000313" key="7">
    <source>
        <dbReference type="Proteomes" id="UP000230956"/>
    </source>
</evidence>
<evidence type="ECO:0000256" key="3">
    <source>
        <dbReference type="ARBA" id="ARBA00022989"/>
    </source>
</evidence>
<feature type="transmembrane region" description="Helical" evidence="5">
    <location>
        <begin position="6"/>
        <end position="28"/>
    </location>
</feature>
<feature type="transmembrane region" description="Helical" evidence="5">
    <location>
        <begin position="49"/>
        <end position="68"/>
    </location>
</feature>